<dbReference type="SMART" id="SM00355">
    <property type="entry name" value="ZnF_C2H2"/>
    <property type="match status" value="2"/>
</dbReference>
<evidence type="ECO:0000259" key="6">
    <source>
        <dbReference type="PROSITE" id="PS50157"/>
    </source>
</evidence>
<comment type="caution">
    <text evidence="7">The sequence shown here is derived from an EMBL/GenBank/DDBJ whole genome shotgun (WGS) entry which is preliminary data.</text>
</comment>
<dbReference type="InterPro" id="IPR013087">
    <property type="entry name" value="Znf_C2H2_type"/>
</dbReference>
<dbReference type="Pfam" id="PF00096">
    <property type="entry name" value="zf-C2H2"/>
    <property type="match status" value="1"/>
</dbReference>
<evidence type="ECO:0000313" key="7">
    <source>
        <dbReference type="EMBL" id="KAK7746076.1"/>
    </source>
</evidence>
<protein>
    <recommendedName>
        <fullName evidence="6">C2H2-type domain-containing protein</fullName>
    </recommendedName>
</protein>
<gene>
    <name evidence="7" type="ORF">SLS62_009536</name>
</gene>
<evidence type="ECO:0000256" key="2">
    <source>
        <dbReference type="ARBA" id="ARBA00022737"/>
    </source>
</evidence>
<proteinExistence type="predicted"/>
<sequence>MKPRKCPYFGCTERKAEKRDMDRHVLSSHQKWAREHGYDTEKFICKICGKDFTRKDNRKKHMDVKHKGVVNADRAS</sequence>
<keyword evidence="2" id="KW-0677">Repeat</keyword>
<dbReference type="EMBL" id="JAKJXP020000102">
    <property type="protein sequence ID" value="KAK7746076.1"/>
    <property type="molecule type" value="Genomic_DNA"/>
</dbReference>
<evidence type="ECO:0000256" key="1">
    <source>
        <dbReference type="ARBA" id="ARBA00022723"/>
    </source>
</evidence>
<dbReference type="Gene3D" id="3.30.160.60">
    <property type="entry name" value="Classic Zinc Finger"/>
    <property type="match status" value="1"/>
</dbReference>
<dbReference type="PROSITE" id="PS00028">
    <property type="entry name" value="ZINC_FINGER_C2H2_1"/>
    <property type="match status" value="1"/>
</dbReference>
<dbReference type="FunFam" id="3.30.160.60:FF:000110">
    <property type="entry name" value="Zinc finger protein-like"/>
    <property type="match status" value="1"/>
</dbReference>
<dbReference type="Proteomes" id="UP001320420">
    <property type="component" value="Unassembled WGS sequence"/>
</dbReference>
<evidence type="ECO:0000256" key="3">
    <source>
        <dbReference type="ARBA" id="ARBA00022771"/>
    </source>
</evidence>
<name>A0AAN9YJ63_9PEZI</name>
<organism evidence="7 8">
    <name type="scientific">Diatrype stigma</name>
    <dbReference type="NCBI Taxonomy" id="117547"/>
    <lineage>
        <taxon>Eukaryota</taxon>
        <taxon>Fungi</taxon>
        <taxon>Dikarya</taxon>
        <taxon>Ascomycota</taxon>
        <taxon>Pezizomycotina</taxon>
        <taxon>Sordariomycetes</taxon>
        <taxon>Xylariomycetidae</taxon>
        <taxon>Xylariales</taxon>
        <taxon>Diatrypaceae</taxon>
        <taxon>Diatrype</taxon>
    </lineage>
</organism>
<accession>A0AAN9YJ63</accession>
<feature type="domain" description="C2H2-type" evidence="6">
    <location>
        <begin position="43"/>
        <end position="68"/>
    </location>
</feature>
<reference evidence="7 8" key="1">
    <citation type="submission" date="2024-02" db="EMBL/GenBank/DDBJ databases">
        <title>De novo assembly and annotation of 12 fungi associated with fruit tree decline syndrome in Ontario, Canada.</title>
        <authorList>
            <person name="Sulman M."/>
            <person name="Ellouze W."/>
            <person name="Ilyukhin E."/>
        </authorList>
    </citation>
    <scope>NUCLEOTIDE SEQUENCE [LARGE SCALE GENOMIC DNA]</scope>
    <source>
        <strain evidence="7 8">M11/M66-122</strain>
    </source>
</reference>
<keyword evidence="8" id="KW-1185">Reference proteome</keyword>
<dbReference type="InterPro" id="IPR036236">
    <property type="entry name" value="Znf_C2H2_sf"/>
</dbReference>
<keyword evidence="3 5" id="KW-0863">Zinc-finger</keyword>
<evidence type="ECO:0000313" key="8">
    <source>
        <dbReference type="Proteomes" id="UP001320420"/>
    </source>
</evidence>
<keyword evidence="1" id="KW-0479">Metal-binding</keyword>
<dbReference type="GO" id="GO:0008270">
    <property type="term" value="F:zinc ion binding"/>
    <property type="evidence" value="ECO:0007669"/>
    <property type="project" value="UniProtKB-KW"/>
</dbReference>
<dbReference type="SUPFAM" id="SSF57667">
    <property type="entry name" value="beta-beta-alpha zinc fingers"/>
    <property type="match status" value="1"/>
</dbReference>
<keyword evidence="4" id="KW-0862">Zinc</keyword>
<dbReference type="AlphaFoldDB" id="A0AAN9YJ63"/>
<dbReference type="PROSITE" id="PS50157">
    <property type="entry name" value="ZINC_FINGER_C2H2_2"/>
    <property type="match status" value="1"/>
</dbReference>
<evidence type="ECO:0000256" key="5">
    <source>
        <dbReference type="PROSITE-ProRule" id="PRU00042"/>
    </source>
</evidence>
<evidence type="ECO:0000256" key="4">
    <source>
        <dbReference type="ARBA" id="ARBA00022833"/>
    </source>
</evidence>